<comment type="caution">
    <text evidence="1">The sequence shown here is derived from an EMBL/GenBank/DDBJ whole genome shotgun (WGS) entry which is preliminary data.</text>
</comment>
<dbReference type="EMBL" id="JBHLTP010000004">
    <property type="protein sequence ID" value="MFC0523539.1"/>
    <property type="molecule type" value="Genomic_DNA"/>
</dbReference>
<evidence type="ECO:0000313" key="1">
    <source>
        <dbReference type="EMBL" id="MFC0523539.1"/>
    </source>
</evidence>
<dbReference type="Pfam" id="PF13075">
    <property type="entry name" value="DUF3939"/>
    <property type="match status" value="1"/>
</dbReference>
<proteinExistence type="predicted"/>
<dbReference type="Proteomes" id="UP001589836">
    <property type="component" value="Unassembled WGS sequence"/>
</dbReference>
<evidence type="ECO:0000313" key="2">
    <source>
        <dbReference type="Proteomes" id="UP001589836"/>
    </source>
</evidence>
<keyword evidence="2" id="KW-1185">Reference proteome</keyword>
<protein>
    <submittedName>
        <fullName evidence="1">DUF3939 domain-containing protein</fullName>
    </submittedName>
</protein>
<sequence length="160" mass="19106">MWGRKKKKETKDHSRDKKQDLPMRDISLYELRQAIQSFTANLPEGIELQTIINTDNTIDYHFLAPYLKAIPHQTYYMSRETYDVFEDKDRQIAIDLDRIQQAVDKYVQQNSELPIIEGDPYRKVNFFKLERAGLLTERPDRAYYITKDEYMITYQQPGSE</sequence>
<name>A0ABV6LM99_9BACI</name>
<gene>
    <name evidence="1" type="ORF">ACFFGV_08065</name>
</gene>
<accession>A0ABV6LM99</accession>
<dbReference type="InterPro" id="IPR025071">
    <property type="entry name" value="DUF3939"/>
</dbReference>
<dbReference type="RefSeq" id="WP_377346436.1">
    <property type="nucleotide sequence ID" value="NZ_JBHLTP010000004.1"/>
</dbReference>
<organism evidence="1 2">
    <name type="scientific">Pontibacillus salicampi</name>
    <dbReference type="NCBI Taxonomy" id="1449801"/>
    <lineage>
        <taxon>Bacteria</taxon>
        <taxon>Bacillati</taxon>
        <taxon>Bacillota</taxon>
        <taxon>Bacilli</taxon>
        <taxon>Bacillales</taxon>
        <taxon>Bacillaceae</taxon>
        <taxon>Pontibacillus</taxon>
    </lineage>
</organism>
<reference evidence="1 2" key="1">
    <citation type="submission" date="2024-09" db="EMBL/GenBank/DDBJ databases">
        <authorList>
            <person name="Sun Q."/>
            <person name="Mori K."/>
        </authorList>
    </citation>
    <scope>NUCLEOTIDE SEQUENCE [LARGE SCALE GENOMIC DNA]</scope>
    <source>
        <strain evidence="1 2">NCAIM B.02529</strain>
    </source>
</reference>